<dbReference type="EMBL" id="CP000967">
    <property type="protein sequence ID" value="ACD61548.1"/>
    <property type="molecule type" value="Genomic_DNA"/>
</dbReference>
<organism evidence="1 2">
    <name type="scientific">Xanthomonas oryzae pv. oryzae (strain PXO99A)</name>
    <dbReference type="NCBI Taxonomy" id="360094"/>
    <lineage>
        <taxon>Bacteria</taxon>
        <taxon>Pseudomonadati</taxon>
        <taxon>Pseudomonadota</taxon>
        <taxon>Gammaproteobacteria</taxon>
        <taxon>Lysobacterales</taxon>
        <taxon>Lysobacteraceae</taxon>
        <taxon>Xanthomonas</taxon>
    </lineage>
</organism>
<dbReference type="HOGENOM" id="CLU_3207009_0_0_6"/>
<dbReference type="Proteomes" id="UP000001740">
    <property type="component" value="Chromosome"/>
</dbReference>
<dbReference type="KEGG" id="xop:PXO_03267"/>
<proteinExistence type="predicted"/>
<gene>
    <name evidence="1" type="ordered locus">PXO_03267</name>
</gene>
<evidence type="ECO:0000313" key="1">
    <source>
        <dbReference type="EMBL" id="ACD61548.1"/>
    </source>
</evidence>
<name>A0A0K0GRB4_XANOP</name>
<dbReference type="AlphaFoldDB" id="A0A0K0GRB4"/>
<reference evidence="1 2" key="1">
    <citation type="journal article" date="2008" name="BMC Genomics">
        <title>Genome sequence and rapid evolution of the rice pathogen Xanthomonas oryzae pv. oryzae PXO99A.</title>
        <authorList>
            <person name="Salzberg S.L."/>
            <person name="Sommer D.D."/>
            <person name="Schatz M.C."/>
            <person name="Phillippy A.M."/>
            <person name="Rabinowicz P.D."/>
            <person name="Tsuge S."/>
            <person name="Furutani A."/>
            <person name="Ochiai H."/>
            <person name="Delcher A.L."/>
            <person name="Kelley D."/>
            <person name="Madupu R."/>
            <person name="Puiu D."/>
            <person name="Radune D."/>
            <person name="Shumway M."/>
            <person name="Trapnell C."/>
            <person name="Aparna G."/>
            <person name="Jha G."/>
            <person name="Pandey A."/>
            <person name="Patil P.B."/>
            <person name="Ishihara H."/>
            <person name="Meyer D.F."/>
            <person name="Szurek B."/>
            <person name="Verdier V."/>
            <person name="Koebnik R."/>
            <person name="Dow J.M."/>
            <person name="Ryan R.P."/>
            <person name="Hirata H."/>
            <person name="Tsuyumu S."/>
            <person name="Won Lee S."/>
            <person name="Seo Y.S."/>
            <person name="Sriariyanum M."/>
            <person name="Ronald P.C."/>
            <person name="Sonti R.V."/>
            <person name="Van Sluys M.A."/>
            <person name="Leach J.E."/>
            <person name="White F.F."/>
            <person name="Bogdanove A.J."/>
        </authorList>
    </citation>
    <scope>NUCLEOTIDE SEQUENCE [LARGE SCALE GENOMIC DNA]</scope>
    <source>
        <strain evidence="1 2">PXO99A</strain>
    </source>
</reference>
<sequence>MSETDLTPCAASPSRRRAVQAQTVMQMAAGCLRSGVATHSAQLPRYVLLAG</sequence>
<accession>A0A0K0GRB4</accession>
<evidence type="ECO:0000313" key="2">
    <source>
        <dbReference type="Proteomes" id="UP000001740"/>
    </source>
</evidence>
<protein>
    <submittedName>
        <fullName evidence="1">Uncharacterized protein</fullName>
    </submittedName>
</protein>